<dbReference type="InterPro" id="IPR020831">
    <property type="entry name" value="GlycerAld/Erythrose_P_DH"/>
</dbReference>
<feature type="binding site" evidence="6">
    <location>
        <position position="317"/>
    </location>
    <ligand>
        <name>NAD(+)</name>
        <dbReference type="ChEBI" id="CHEBI:57540"/>
    </ligand>
</feature>
<evidence type="ECO:0000256" key="7">
    <source>
        <dbReference type="PIRSR" id="PIRSR000149-4"/>
    </source>
</evidence>
<dbReference type="NCBIfam" id="TIGR01534">
    <property type="entry name" value="GAPDH-I"/>
    <property type="match status" value="1"/>
</dbReference>
<dbReference type="InterPro" id="IPR036291">
    <property type="entry name" value="NAD(P)-bd_dom_sf"/>
</dbReference>
<sequence>MSIRVAINGFGRIGKNVLRALYQRELNQSIEVVAINDLGQCEAHAHLFKYDSTHGTFAGEVSAEADCLTINRDSIAWISQRDPSQLPWRELEIDVVFECSGLFTSRTTARAHLDAGAKRVVISAPGKDVDATIVYGVNHEQLTADMSIISNASCTTNCLAPIVKVLNQANPIEHGLMTTIHAFTNDQNLVDGYHSDLHRARSATGSMIPTKTGAAAAVGLVIPELAGRLDGLAVRVPTQNVSLVDLTVTLANPTSVAEVNQLLSDASTQAQWQGVLSTNSLPLVSIDFNHNSHSSIVDLRQTRVQGNLIKLMAWYDNEWAFSHRMLDTTLAWFAKINASSEKQSSLNQQRNVA</sequence>
<feature type="binding site" evidence="6">
    <location>
        <position position="37"/>
    </location>
    <ligand>
        <name>NAD(+)</name>
        <dbReference type="ChEBI" id="CHEBI:57540"/>
    </ligand>
</feature>
<feature type="active site" description="Nucleophile" evidence="4">
    <location>
        <position position="154"/>
    </location>
</feature>
<dbReference type="CDD" id="cd05214">
    <property type="entry name" value="GAPDH_I_N"/>
    <property type="match status" value="1"/>
</dbReference>
<dbReference type="FunFam" id="3.40.50.720:FF:000001">
    <property type="entry name" value="Glyceraldehyde-3-phosphate dehydrogenase"/>
    <property type="match status" value="1"/>
</dbReference>
<feature type="domain" description="Glyceraldehyde 3-phosphate dehydrogenase NAD(P) binding" evidence="10">
    <location>
        <begin position="3"/>
        <end position="154"/>
    </location>
</feature>
<feature type="binding site" evidence="6">
    <location>
        <begin position="12"/>
        <end position="13"/>
    </location>
    <ligand>
        <name>NAD(+)</name>
        <dbReference type="ChEBI" id="CHEBI:57540"/>
    </ligand>
</feature>
<accession>A0A432ZMV8</accession>
<dbReference type="Gene3D" id="3.30.360.10">
    <property type="entry name" value="Dihydrodipicolinate Reductase, domain 2"/>
    <property type="match status" value="1"/>
</dbReference>
<dbReference type="GO" id="GO:0016620">
    <property type="term" value="F:oxidoreductase activity, acting on the aldehyde or oxo group of donors, NAD or NADP as acceptor"/>
    <property type="evidence" value="ECO:0007669"/>
    <property type="project" value="InterPro"/>
</dbReference>
<evidence type="ECO:0000256" key="2">
    <source>
        <dbReference type="ARBA" id="ARBA00011881"/>
    </source>
</evidence>
<feature type="binding site" evidence="6">
    <location>
        <position position="123"/>
    </location>
    <ligand>
        <name>NAD(+)</name>
        <dbReference type="ChEBI" id="CHEBI:57540"/>
    </ligand>
</feature>
<name>A0A432ZMV8_9GAMM</name>
<comment type="similarity">
    <text evidence="1 8">Belongs to the glyceraldehyde-3-phosphate dehydrogenase family.</text>
</comment>
<evidence type="ECO:0000313" key="12">
    <source>
        <dbReference type="Proteomes" id="UP000288279"/>
    </source>
</evidence>
<feature type="binding site" evidence="5">
    <location>
        <position position="235"/>
    </location>
    <ligand>
        <name>D-glyceraldehyde 3-phosphate</name>
        <dbReference type="ChEBI" id="CHEBI:59776"/>
    </ligand>
</feature>
<dbReference type="CDD" id="cd18126">
    <property type="entry name" value="GAPDH_I_C"/>
    <property type="match status" value="1"/>
</dbReference>
<proteinExistence type="inferred from homology"/>
<gene>
    <name evidence="11" type="primary">gap</name>
    <name evidence="11" type="ORF">CWI83_01540</name>
</gene>
<evidence type="ECO:0000256" key="9">
    <source>
        <dbReference type="RuleBase" id="RU361160"/>
    </source>
</evidence>
<evidence type="ECO:0000256" key="5">
    <source>
        <dbReference type="PIRSR" id="PIRSR000149-2"/>
    </source>
</evidence>
<organism evidence="11 12">
    <name type="scientific">Pseudidiomarina taiwanensis</name>
    <dbReference type="NCBI Taxonomy" id="337250"/>
    <lineage>
        <taxon>Bacteria</taxon>
        <taxon>Pseudomonadati</taxon>
        <taxon>Pseudomonadota</taxon>
        <taxon>Gammaproteobacteria</taxon>
        <taxon>Alteromonadales</taxon>
        <taxon>Idiomarinaceae</taxon>
        <taxon>Pseudidiomarina</taxon>
    </lineage>
</organism>
<feature type="site" description="Activates thiol group during catalysis" evidence="7">
    <location>
        <position position="181"/>
    </location>
</feature>
<evidence type="ECO:0000256" key="1">
    <source>
        <dbReference type="ARBA" id="ARBA00007406"/>
    </source>
</evidence>
<dbReference type="OrthoDB" id="9803304at2"/>
<comment type="subunit">
    <text evidence="2">Homotetramer.</text>
</comment>
<feature type="binding site" evidence="5">
    <location>
        <position position="184"/>
    </location>
    <ligand>
        <name>D-glyceraldehyde 3-phosphate</name>
        <dbReference type="ChEBI" id="CHEBI:59776"/>
    </ligand>
</feature>
<dbReference type="Proteomes" id="UP000288279">
    <property type="component" value="Unassembled WGS sequence"/>
</dbReference>
<feature type="binding site" evidence="5">
    <location>
        <begin position="153"/>
        <end position="155"/>
    </location>
    <ligand>
        <name>D-glyceraldehyde 3-phosphate</name>
        <dbReference type="ChEBI" id="CHEBI:59776"/>
    </ligand>
</feature>
<dbReference type="FunFam" id="3.30.360.10:FF:000002">
    <property type="entry name" value="Glyceraldehyde-3-phosphate dehydrogenase"/>
    <property type="match status" value="1"/>
</dbReference>
<evidence type="ECO:0000256" key="4">
    <source>
        <dbReference type="PIRSR" id="PIRSR000149-1"/>
    </source>
</evidence>
<dbReference type="PANTHER" id="PTHR43148">
    <property type="entry name" value="GLYCERALDEHYDE-3-PHOSPHATE DEHYDROGENASE 2"/>
    <property type="match status" value="1"/>
</dbReference>
<protein>
    <recommendedName>
        <fullName evidence="9">Glyceraldehyde-3-phosphate dehydrogenase</fullName>
        <ecNumber evidence="9">1.2.1.-</ecNumber>
    </recommendedName>
</protein>
<dbReference type="RefSeq" id="WP_126824764.1">
    <property type="nucleotide sequence ID" value="NZ_PIQG01000001.1"/>
</dbReference>
<dbReference type="InterPro" id="IPR006424">
    <property type="entry name" value="Glyceraldehyde-3-P_DH_1"/>
</dbReference>
<dbReference type="Gene3D" id="3.40.50.720">
    <property type="entry name" value="NAD(P)-binding Rossmann-like Domain"/>
    <property type="match status" value="1"/>
</dbReference>
<dbReference type="Pfam" id="PF02800">
    <property type="entry name" value="Gp_dh_C"/>
    <property type="match status" value="1"/>
</dbReference>
<dbReference type="SUPFAM" id="SSF55347">
    <property type="entry name" value="Glyceraldehyde-3-phosphate dehydrogenase-like, C-terminal domain"/>
    <property type="match status" value="1"/>
</dbReference>
<dbReference type="PIRSF" id="PIRSF000149">
    <property type="entry name" value="GAP_DH"/>
    <property type="match status" value="1"/>
</dbReference>
<dbReference type="InterPro" id="IPR020828">
    <property type="entry name" value="GlycerAld_3-P_DH_NAD(P)-bd"/>
</dbReference>
<dbReference type="PROSITE" id="PS00071">
    <property type="entry name" value="GAPDH"/>
    <property type="match status" value="1"/>
</dbReference>
<comment type="caution">
    <text evidence="11">The sequence shown here is derived from an EMBL/GenBank/DDBJ whole genome shotgun (WGS) entry which is preliminary data.</text>
</comment>
<dbReference type="EMBL" id="PIQG01000001">
    <property type="protein sequence ID" value="RUO79223.1"/>
    <property type="molecule type" value="Genomic_DNA"/>
</dbReference>
<keyword evidence="3 9" id="KW-0560">Oxidoreductase</keyword>
<keyword evidence="6" id="KW-0520">NAD</keyword>
<dbReference type="AlphaFoldDB" id="A0A432ZMV8"/>
<feature type="binding site" evidence="5">
    <location>
        <begin position="212"/>
        <end position="213"/>
    </location>
    <ligand>
        <name>D-glyceraldehyde 3-phosphate</name>
        <dbReference type="ChEBI" id="CHEBI:59776"/>
    </ligand>
</feature>
<dbReference type="InterPro" id="IPR020829">
    <property type="entry name" value="GlycerAld_3-P_DH_cat"/>
</dbReference>
<dbReference type="GO" id="GO:0051287">
    <property type="term" value="F:NAD binding"/>
    <property type="evidence" value="ECO:0007669"/>
    <property type="project" value="InterPro"/>
</dbReference>
<evidence type="ECO:0000256" key="8">
    <source>
        <dbReference type="RuleBase" id="RU000397"/>
    </source>
</evidence>
<feature type="binding site" evidence="6">
    <location>
        <position position="81"/>
    </location>
    <ligand>
        <name>NAD(+)</name>
        <dbReference type="ChEBI" id="CHEBI:57540"/>
    </ligand>
</feature>
<keyword evidence="6" id="KW-0547">Nucleotide-binding</keyword>
<reference evidence="11 12" key="1">
    <citation type="journal article" date="2011" name="Front. Microbiol.">
        <title>Genomic signatures of strain selection and enhancement in Bacillus atrophaeus var. globigii, a historical biowarfare simulant.</title>
        <authorList>
            <person name="Gibbons H.S."/>
            <person name="Broomall S.M."/>
            <person name="McNew L.A."/>
            <person name="Daligault H."/>
            <person name="Chapman C."/>
            <person name="Bruce D."/>
            <person name="Karavis M."/>
            <person name="Krepps M."/>
            <person name="McGregor P.A."/>
            <person name="Hong C."/>
            <person name="Park K.H."/>
            <person name="Akmal A."/>
            <person name="Feldman A."/>
            <person name="Lin J.S."/>
            <person name="Chang W.E."/>
            <person name="Higgs B.W."/>
            <person name="Demirev P."/>
            <person name="Lindquist J."/>
            <person name="Liem A."/>
            <person name="Fochler E."/>
            <person name="Read T.D."/>
            <person name="Tapia R."/>
            <person name="Johnson S."/>
            <person name="Bishop-Lilly K.A."/>
            <person name="Detter C."/>
            <person name="Han C."/>
            <person name="Sozhamannan S."/>
            <person name="Rosenzweig C.N."/>
            <person name="Skowronski E.W."/>
        </authorList>
    </citation>
    <scope>NUCLEOTIDE SEQUENCE [LARGE SCALE GENOMIC DNA]</scope>
    <source>
        <strain evidence="11 12">PIT1</strain>
    </source>
</reference>
<dbReference type="Pfam" id="PF00044">
    <property type="entry name" value="Gp_dh_N"/>
    <property type="match status" value="1"/>
</dbReference>
<dbReference type="EC" id="1.2.1.-" evidence="9"/>
<dbReference type="GO" id="GO:0006006">
    <property type="term" value="P:glucose metabolic process"/>
    <property type="evidence" value="ECO:0007669"/>
    <property type="project" value="InterPro"/>
</dbReference>
<dbReference type="SUPFAM" id="SSF51735">
    <property type="entry name" value="NAD(P)-binding Rossmann-fold domains"/>
    <property type="match status" value="1"/>
</dbReference>
<evidence type="ECO:0000313" key="11">
    <source>
        <dbReference type="EMBL" id="RUO79223.1"/>
    </source>
</evidence>
<dbReference type="SMART" id="SM00846">
    <property type="entry name" value="Gp_dh_N"/>
    <property type="match status" value="1"/>
</dbReference>
<dbReference type="GO" id="GO:0050661">
    <property type="term" value="F:NADP binding"/>
    <property type="evidence" value="ECO:0007669"/>
    <property type="project" value="InterPro"/>
</dbReference>
<dbReference type="PRINTS" id="PR00078">
    <property type="entry name" value="G3PDHDRGNASE"/>
</dbReference>
<dbReference type="InterPro" id="IPR020830">
    <property type="entry name" value="GlycerAld_3-P_DH_AS"/>
</dbReference>
<evidence type="ECO:0000256" key="6">
    <source>
        <dbReference type="PIRSR" id="PIRSR000149-3"/>
    </source>
</evidence>
<evidence type="ECO:0000256" key="3">
    <source>
        <dbReference type="ARBA" id="ARBA00023002"/>
    </source>
</evidence>
<evidence type="ECO:0000259" key="10">
    <source>
        <dbReference type="SMART" id="SM00846"/>
    </source>
</evidence>
<keyword evidence="12" id="KW-1185">Reference proteome</keyword>